<dbReference type="Proteomes" id="UP001437256">
    <property type="component" value="Unassembled WGS sequence"/>
</dbReference>
<gene>
    <name evidence="9" type="ORF">AAF712_002762</name>
</gene>
<dbReference type="Pfam" id="PF18044">
    <property type="entry name" value="zf-CCCH_4"/>
    <property type="match status" value="1"/>
</dbReference>
<evidence type="ECO:0000256" key="3">
    <source>
        <dbReference type="ARBA" id="ARBA00022771"/>
    </source>
</evidence>
<name>A0ABR3A9R8_9AGAR</name>
<keyword evidence="10" id="KW-1185">Reference proteome</keyword>
<proteinExistence type="predicted"/>
<feature type="region of interest" description="Disordered" evidence="7">
    <location>
        <begin position="405"/>
        <end position="432"/>
    </location>
</feature>
<feature type="region of interest" description="Disordered" evidence="7">
    <location>
        <begin position="212"/>
        <end position="277"/>
    </location>
</feature>
<keyword evidence="3 6" id="KW-0863">Zinc-finger</keyword>
<feature type="compositionally biased region" description="Low complexity" evidence="7">
    <location>
        <begin position="405"/>
        <end position="419"/>
    </location>
</feature>
<protein>
    <recommendedName>
        <fullName evidence="8">C3H1-type domain-containing protein</fullName>
    </recommendedName>
</protein>
<evidence type="ECO:0000313" key="9">
    <source>
        <dbReference type="EMBL" id="KAL0070270.1"/>
    </source>
</evidence>
<evidence type="ECO:0000313" key="10">
    <source>
        <dbReference type="Proteomes" id="UP001437256"/>
    </source>
</evidence>
<feature type="compositionally biased region" description="Polar residues" evidence="7">
    <location>
        <begin position="29"/>
        <end position="39"/>
    </location>
</feature>
<evidence type="ECO:0000256" key="1">
    <source>
        <dbReference type="ARBA" id="ARBA00004123"/>
    </source>
</evidence>
<feature type="compositionally biased region" description="Polar residues" evidence="7">
    <location>
        <begin position="216"/>
        <end position="277"/>
    </location>
</feature>
<dbReference type="InterPro" id="IPR000571">
    <property type="entry name" value="Znf_CCCH"/>
</dbReference>
<accession>A0ABR3A9R8</accession>
<dbReference type="PANTHER" id="PTHR46527">
    <property type="entry name" value="NUCLEOPORIN-LIKE PROTEIN 2"/>
    <property type="match status" value="1"/>
</dbReference>
<sequence>MAICTFFLKGQCRFGDKCRNEHPAGGQAQGSFGNQSWNRAASSTNNNAANTTTTLFTVDSMRSDLTPQQDKPLWPLSSYGAAKYETNLISGLDESYEEMRCKAASAIKAGNANQYASAMQYESERISNADKIISDARNNIQQAYDQALKQSSVTSMLNNSISGPAASGGAFGSNNSALGSTSSPFGANNSTSAFGNTSSSAFGAAAGSAFGKPSLGQPQSGFGQASQPSTSVFGQGSQPNSTFGQPATSAFGQPTQTNSAFGQPSQPTSVFGQSSQPTNSLIKPATTGAFGAFASGGPSAFGASSTPAANSSGGGGFAGFANTSGQANAFGGAAPSAFGTPSNSTPTATFGGGGTFGTVTTNTTSTPSAFGAQASGNGSFGSSAPSGGVFGSTAPVTTSAFGSAPPAASAFGSGSTPAAPTQPTSVFGSAPPVSAFGNNTSSAPSAFGSSNTTSAFGSSSFGGGGGFANPPAPQKSTNSAPDFKAAMAKSYVAGKCPYDAQLPGNYLSEVVPKDVIEVFKAEKFEWGKVPDWIPPLELR</sequence>
<feature type="domain" description="C3H1-type" evidence="8">
    <location>
        <begin position="1"/>
        <end position="25"/>
    </location>
</feature>
<dbReference type="SMART" id="SM00356">
    <property type="entry name" value="ZnF_C3H1"/>
    <property type="match status" value="1"/>
</dbReference>
<organism evidence="9 10">
    <name type="scientific">Marasmius tenuissimus</name>
    <dbReference type="NCBI Taxonomy" id="585030"/>
    <lineage>
        <taxon>Eukaryota</taxon>
        <taxon>Fungi</taxon>
        <taxon>Dikarya</taxon>
        <taxon>Basidiomycota</taxon>
        <taxon>Agaricomycotina</taxon>
        <taxon>Agaricomycetes</taxon>
        <taxon>Agaricomycetidae</taxon>
        <taxon>Agaricales</taxon>
        <taxon>Marasmiineae</taxon>
        <taxon>Marasmiaceae</taxon>
        <taxon>Marasmius</taxon>
    </lineage>
</organism>
<comment type="subcellular location">
    <subcellularLocation>
        <location evidence="1">Nucleus</location>
    </subcellularLocation>
</comment>
<evidence type="ECO:0000256" key="7">
    <source>
        <dbReference type="SAM" id="MobiDB-lite"/>
    </source>
</evidence>
<dbReference type="InterPro" id="IPR041367">
    <property type="entry name" value="Znf-CCCH_4"/>
</dbReference>
<keyword evidence="2 6" id="KW-0479">Metal-binding</keyword>
<reference evidence="9 10" key="1">
    <citation type="submission" date="2024-05" db="EMBL/GenBank/DDBJ databases">
        <title>A draft genome resource for the thread blight pathogen Marasmius tenuissimus strain MS-2.</title>
        <authorList>
            <person name="Yulfo-Soto G.E."/>
            <person name="Baruah I.K."/>
            <person name="Amoako-Attah I."/>
            <person name="Bukari Y."/>
            <person name="Meinhardt L.W."/>
            <person name="Bailey B.A."/>
            <person name="Cohen S.P."/>
        </authorList>
    </citation>
    <scope>NUCLEOTIDE SEQUENCE [LARGE SCALE GENOMIC DNA]</scope>
    <source>
        <strain evidence="9 10">MS-2</strain>
    </source>
</reference>
<keyword evidence="4 6" id="KW-0862">Zinc</keyword>
<evidence type="ECO:0000256" key="6">
    <source>
        <dbReference type="PROSITE-ProRule" id="PRU00723"/>
    </source>
</evidence>
<dbReference type="PROSITE" id="PS50103">
    <property type="entry name" value="ZF_C3H1"/>
    <property type="match status" value="1"/>
</dbReference>
<feature type="zinc finger region" description="C3H1-type" evidence="6">
    <location>
        <begin position="1"/>
        <end position="25"/>
    </location>
</feature>
<dbReference type="Gene3D" id="4.10.1000.10">
    <property type="entry name" value="Zinc finger, CCCH-type"/>
    <property type="match status" value="1"/>
</dbReference>
<evidence type="ECO:0000256" key="5">
    <source>
        <dbReference type="ARBA" id="ARBA00023242"/>
    </source>
</evidence>
<evidence type="ECO:0000256" key="4">
    <source>
        <dbReference type="ARBA" id="ARBA00022833"/>
    </source>
</evidence>
<evidence type="ECO:0000259" key="8">
    <source>
        <dbReference type="PROSITE" id="PS50103"/>
    </source>
</evidence>
<dbReference type="PANTHER" id="PTHR46527:SF1">
    <property type="entry name" value="NUCLEOPORIN NUP42"/>
    <property type="match status" value="1"/>
</dbReference>
<comment type="caution">
    <text evidence="9">The sequence shown here is derived from an EMBL/GenBank/DDBJ whole genome shotgun (WGS) entry which is preliminary data.</text>
</comment>
<dbReference type="InterPro" id="IPR051767">
    <property type="entry name" value="Nucleoporin_NUP42"/>
</dbReference>
<keyword evidence="5" id="KW-0539">Nucleus</keyword>
<evidence type="ECO:0000256" key="2">
    <source>
        <dbReference type="ARBA" id="ARBA00022723"/>
    </source>
</evidence>
<dbReference type="EMBL" id="JBBXMP010000008">
    <property type="protein sequence ID" value="KAL0070270.1"/>
    <property type="molecule type" value="Genomic_DNA"/>
</dbReference>
<feature type="region of interest" description="Disordered" evidence="7">
    <location>
        <begin position="23"/>
        <end position="48"/>
    </location>
</feature>